<dbReference type="EMBL" id="QZKI01000053">
    <property type="protein sequence ID" value="RJP71873.1"/>
    <property type="molecule type" value="Genomic_DNA"/>
</dbReference>
<accession>A0A419F1U6</accession>
<dbReference type="GO" id="GO:0016810">
    <property type="term" value="F:hydrolase activity, acting on carbon-nitrogen (but not peptide) bonds"/>
    <property type="evidence" value="ECO:0007669"/>
    <property type="project" value="InterPro"/>
</dbReference>
<dbReference type="InterPro" id="IPR032466">
    <property type="entry name" value="Metal_Hydrolase"/>
</dbReference>
<dbReference type="PANTHER" id="PTHR22642">
    <property type="entry name" value="IMIDAZOLONEPROPIONASE"/>
    <property type="match status" value="1"/>
</dbReference>
<proteinExistence type="predicted"/>
<dbReference type="PANTHER" id="PTHR22642:SF2">
    <property type="entry name" value="PROTEIN LONG AFTER FAR-RED 3"/>
    <property type="match status" value="1"/>
</dbReference>
<comment type="caution">
    <text evidence="2">The sequence shown here is derived from an EMBL/GenBank/DDBJ whole genome shotgun (WGS) entry which is preliminary data.</text>
</comment>
<name>A0A419F1U6_9BACT</name>
<dbReference type="Pfam" id="PF07969">
    <property type="entry name" value="Amidohydro_3"/>
    <property type="match status" value="1"/>
</dbReference>
<dbReference type="CDD" id="cd01300">
    <property type="entry name" value="YtcJ_like"/>
    <property type="match status" value="1"/>
</dbReference>
<sequence length="529" mass="57703">MLLIKNANVITLSPTRPRAEAILIEDGRIKAVGSMAEVSLLAPKSAELLDLQGKTVLPGFTECHMHPILYAFFLLNLDLNGMRSMQELLGCMRSKAAEAAPDQWLMGLRFNEEGITEQRLPTMAELDAAAPQHPTLVLRYCGHLAIANSPALALAGISHDTPNPHGGEIERDSSGKLTGVLRETAISLVTDQIPPPDFEAFMQAGERTFAQLASYGITSVHGILQTSDAGPSGKLGYLEISALKALHDKIPQRLNLMIMATEASQIEELRASELHDPAPDSMCKVGPWKIICDGSLGGHSAVMFKPYSDAPNMTGIKLWTDDELERMIREAHFKGMQLAVHCIGDRMLHIVLEILAKAIADSPPRDHRHRIEHASVAPPELVRRAKELGLIMSVQPPFIYSERSWVHKRLGERISSLYPFHSFLEEGLTMCGGSDAPVESAEPLLGIYSAVNRLGVAPEQAISIEDAIRMYTTHAAYAAFEESVKGTIETGKLADLVVLSGDPLSTPPERLRDLSVEMTLVGGKVIFSR</sequence>
<dbReference type="Proteomes" id="UP000285961">
    <property type="component" value="Unassembled WGS sequence"/>
</dbReference>
<dbReference type="Gene3D" id="3.10.310.70">
    <property type="match status" value="1"/>
</dbReference>
<dbReference type="Gene3D" id="2.30.40.10">
    <property type="entry name" value="Urease, subunit C, domain 1"/>
    <property type="match status" value="1"/>
</dbReference>
<dbReference type="AlphaFoldDB" id="A0A419F1U6"/>
<dbReference type="InterPro" id="IPR033932">
    <property type="entry name" value="YtcJ-like"/>
</dbReference>
<dbReference type="SUPFAM" id="SSF51338">
    <property type="entry name" value="Composite domain of metallo-dependent hydrolases"/>
    <property type="match status" value="1"/>
</dbReference>
<evidence type="ECO:0000259" key="1">
    <source>
        <dbReference type="Pfam" id="PF07969"/>
    </source>
</evidence>
<dbReference type="InterPro" id="IPR011059">
    <property type="entry name" value="Metal-dep_hydrolase_composite"/>
</dbReference>
<keyword evidence="2" id="KW-0378">Hydrolase</keyword>
<evidence type="ECO:0000313" key="2">
    <source>
        <dbReference type="EMBL" id="RJP71873.1"/>
    </source>
</evidence>
<dbReference type="SUPFAM" id="SSF51556">
    <property type="entry name" value="Metallo-dependent hydrolases"/>
    <property type="match status" value="1"/>
</dbReference>
<protein>
    <submittedName>
        <fullName evidence="2">Amidohydrolase</fullName>
    </submittedName>
</protein>
<feature type="domain" description="Amidohydrolase 3" evidence="1">
    <location>
        <begin position="48"/>
        <end position="527"/>
    </location>
</feature>
<evidence type="ECO:0000313" key="3">
    <source>
        <dbReference type="Proteomes" id="UP000285961"/>
    </source>
</evidence>
<reference evidence="2 3" key="1">
    <citation type="journal article" date="2017" name="ISME J.">
        <title>Energy and carbon metabolisms in a deep terrestrial subsurface fluid microbial community.</title>
        <authorList>
            <person name="Momper L."/>
            <person name="Jungbluth S.P."/>
            <person name="Lee M.D."/>
            <person name="Amend J.P."/>
        </authorList>
    </citation>
    <scope>NUCLEOTIDE SEQUENCE [LARGE SCALE GENOMIC DNA]</scope>
    <source>
        <strain evidence="2">SURF_17</strain>
    </source>
</reference>
<dbReference type="InterPro" id="IPR013108">
    <property type="entry name" value="Amidohydro_3"/>
</dbReference>
<gene>
    <name evidence="2" type="ORF">C4532_06895</name>
</gene>
<organism evidence="2 3">
    <name type="scientific">Candidatus Abyssobacteria bacterium SURF_17</name>
    <dbReference type="NCBI Taxonomy" id="2093361"/>
    <lineage>
        <taxon>Bacteria</taxon>
        <taxon>Pseudomonadati</taxon>
        <taxon>Candidatus Hydrogenedentota</taxon>
        <taxon>Candidatus Abyssobacteria</taxon>
    </lineage>
</organism>
<dbReference type="Gene3D" id="3.20.20.140">
    <property type="entry name" value="Metal-dependent hydrolases"/>
    <property type="match status" value="1"/>
</dbReference>